<evidence type="ECO:0000256" key="3">
    <source>
        <dbReference type="ARBA" id="ARBA00023121"/>
    </source>
</evidence>
<gene>
    <name evidence="6" type="ORF">G4B88_011937</name>
</gene>
<name>A0A7J6HCF3_CANSA</name>
<dbReference type="PANTHER" id="PTHR33214:SF44">
    <property type="entry name" value="NON-SPECIFIC LIPID TRANSFER PROTEIN GPI-ANCHORED 33"/>
    <property type="match status" value="1"/>
</dbReference>
<feature type="domain" description="Bifunctional inhibitor/plant lipid transfer protein/seed storage helical" evidence="5">
    <location>
        <begin position="34"/>
        <end position="99"/>
    </location>
</feature>
<dbReference type="Gene3D" id="1.10.110.10">
    <property type="entry name" value="Plant lipid-transfer and hydrophobic proteins"/>
    <property type="match status" value="1"/>
</dbReference>
<evidence type="ECO:0000313" key="7">
    <source>
        <dbReference type="Proteomes" id="UP000583929"/>
    </source>
</evidence>
<feature type="chain" id="PRO_5043239204" description="Bifunctional inhibitor/plant lipid transfer protein/seed storage helical domain-containing protein" evidence="4">
    <location>
        <begin position="32"/>
        <end position="99"/>
    </location>
</feature>
<evidence type="ECO:0000256" key="2">
    <source>
        <dbReference type="ARBA" id="ARBA00022448"/>
    </source>
</evidence>
<accession>A0A7J6HCF3</accession>
<organism evidence="6 7">
    <name type="scientific">Cannabis sativa</name>
    <name type="common">Hemp</name>
    <name type="synonym">Marijuana</name>
    <dbReference type="NCBI Taxonomy" id="3483"/>
    <lineage>
        <taxon>Eukaryota</taxon>
        <taxon>Viridiplantae</taxon>
        <taxon>Streptophyta</taxon>
        <taxon>Embryophyta</taxon>
        <taxon>Tracheophyta</taxon>
        <taxon>Spermatophyta</taxon>
        <taxon>Magnoliopsida</taxon>
        <taxon>eudicotyledons</taxon>
        <taxon>Gunneridae</taxon>
        <taxon>Pentapetalae</taxon>
        <taxon>rosids</taxon>
        <taxon>fabids</taxon>
        <taxon>Rosales</taxon>
        <taxon>Cannabaceae</taxon>
        <taxon>Cannabis</taxon>
    </lineage>
</organism>
<proteinExistence type="predicted"/>
<evidence type="ECO:0000259" key="5">
    <source>
        <dbReference type="SMART" id="SM00499"/>
    </source>
</evidence>
<dbReference type="InterPro" id="IPR036312">
    <property type="entry name" value="Bifun_inhib/LTP/seed_sf"/>
</dbReference>
<dbReference type="CDD" id="cd01959">
    <property type="entry name" value="nsLTP2"/>
    <property type="match status" value="1"/>
</dbReference>
<dbReference type="InterPro" id="IPR016140">
    <property type="entry name" value="Bifunc_inhib/LTP/seed_store"/>
</dbReference>
<dbReference type="Pfam" id="PF00234">
    <property type="entry name" value="Tryp_alpha_amyl"/>
    <property type="match status" value="1"/>
</dbReference>
<dbReference type="EMBL" id="JAATIQ010000050">
    <property type="protein sequence ID" value="KAF4392942.1"/>
    <property type="molecule type" value="Genomic_DNA"/>
</dbReference>
<evidence type="ECO:0000313" key="6">
    <source>
        <dbReference type="EMBL" id="KAF4392942.1"/>
    </source>
</evidence>
<reference evidence="6 7" key="1">
    <citation type="journal article" date="2020" name="bioRxiv">
        <title>Sequence and annotation of 42 cannabis genomes reveals extensive copy number variation in cannabinoid synthesis and pathogen resistance genes.</title>
        <authorList>
            <person name="Mckernan K.J."/>
            <person name="Helbert Y."/>
            <person name="Kane L.T."/>
            <person name="Ebling H."/>
            <person name="Zhang L."/>
            <person name="Liu B."/>
            <person name="Eaton Z."/>
            <person name="Mclaughlin S."/>
            <person name="Kingan S."/>
            <person name="Baybayan P."/>
            <person name="Concepcion G."/>
            <person name="Jordan M."/>
            <person name="Riva A."/>
            <person name="Barbazuk W."/>
            <person name="Harkins T."/>
        </authorList>
    </citation>
    <scope>NUCLEOTIDE SEQUENCE [LARGE SCALE GENOMIC DNA]</scope>
    <source>
        <strain evidence="7">cv. Jamaican Lion 4</strain>
        <tissue evidence="6">Leaf</tissue>
    </source>
</reference>
<comment type="function">
    <text evidence="1">Plant non-specific lipid-transfer proteins transfer phospholipids as well as galactolipids across membranes. May play a role in wax or cutin deposition in the cell walls of expanding epidermal cells and certain secretory tissues.</text>
</comment>
<keyword evidence="2" id="KW-0813">Transport</keyword>
<dbReference type="SMART" id="SM00499">
    <property type="entry name" value="AAI"/>
    <property type="match status" value="1"/>
</dbReference>
<sequence length="99" mass="10294">MAKKLSSLAWVMVVVAAAVVLVVSEAPVAEAVTCSVMEMSSCLPAITSGANPSTQCCSKLNEQKPCFCGYLKDPSLGQYVNSANAKRVASQCGVSYPNC</sequence>
<evidence type="ECO:0000256" key="1">
    <source>
        <dbReference type="ARBA" id="ARBA00003211"/>
    </source>
</evidence>
<evidence type="ECO:0000256" key="4">
    <source>
        <dbReference type="SAM" id="SignalP"/>
    </source>
</evidence>
<accession>A0A803NXC1</accession>
<feature type="signal peptide" evidence="4">
    <location>
        <begin position="1"/>
        <end position="31"/>
    </location>
</feature>
<dbReference type="InterPro" id="IPR033872">
    <property type="entry name" value="nsLTP2"/>
</dbReference>
<dbReference type="GO" id="GO:0008289">
    <property type="term" value="F:lipid binding"/>
    <property type="evidence" value="ECO:0007669"/>
    <property type="project" value="UniProtKB-KW"/>
</dbReference>
<keyword evidence="4" id="KW-0732">Signal</keyword>
<dbReference type="PANTHER" id="PTHR33214">
    <property type="entry name" value="BIFUNCTIONAL INHIBITOR/LIPID-TRANSFER PROTEIN/SEED STORAGE 2S ALBUMIN SUPERFAMILY PROTEIN"/>
    <property type="match status" value="1"/>
</dbReference>
<dbReference type="SUPFAM" id="SSF47699">
    <property type="entry name" value="Bifunctional inhibitor/lipid-transfer protein/seed storage 2S albumin"/>
    <property type="match status" value="1"/>
</dbReference>
<dbReference type="GO" id="GO:0006869">
    <property type="term" value="P:lipid transport"/>
    <property type="evidence" value="ECO:0007669"/>
    <property type="project" value="InterPro"/>
</dbReference>
<protein>
    <recommendedName>
        <fullName evidence="5">Bifunctional inhibitor/plant lipid transfer protein/seed storage helical domain-containing protein</fullName>
    </recommendedName>
</protein>
<keyword evidence="7" id="KW-1185">Reference proteome</keyword>
<dbReference type="Proteomes" id="UP000583929">
    <property type="component" value="Unassembled WGS sequence"/>
</dbReference>
<comment type="caution">
    <text evidence="6">The sequence shown here is derived from an EMBL/GenBank/DDBJ whole genome shotgun (WGS) entry which is preliminary data.</text>
</comment>
<dbReference type="AlphaFoldDB" id="A0A7J6HCF3"/>
<dbReference type="OMA" id="KVMWGSS"/>
<keyword evidence="3" id="KW-0446">Lipid-binding</keyword>